<gene>
    <name evidence="1" type="ORF">GCM10011591_45880</name>
</gene>
<dbReference type="RefSeq" id="WP_188831153.1">
    <property type="nucleotide sequence ID" value="NZ_BMMW01000007.1"/>
</dbReference>
<name>A0A917QTZ1_9NOCA</name>
<reference evidence="1" key="1">
    <citation type="journal article" date="2014" name="Int. J. Syst. Evol. Microbiol.">
        <title>Complete genome sequence of Corynebacterium casei LMG S-19264T (=DSM 44701T), isolated from a smear-ripened cheese.</title>
        <authorList>
            <consortium name="US DOE Joint Genome Institute (JGI-PGF)"/>
            <person name="Walter F."/>
            <person name="Albersmeier A."/>
            <person name="Kalinowski J."/>
            <person name="Ruckert C."/>
        </authorList>
    </citation>
    <scope>NUCLEOTIDE SEQUENCE</scope>
    <source>
        <strain evidence="1">CGMCC 4.7278</strain>
    </source>
</reference>
<evidence type="ECO:0000313" key="1">
    <source>
        <dbReference type="EMBL" id="GGK68579.1"/>
    </source>
</evidence>
<protein>
    <submittedName>
        <fullName evidence="1">Uncharacterized protein</fullName>
    </submittedName>
</protein>
<dbReference type="AlphaFoldDB" id="A0A917QTZ1"/>
<dbReference type="Gene3D" id="6.10.180.30">
    <property type="match status" value="1"/>
</dbReference>
<organism evidence="1 2">
    <name type="scientific">Nocardia camponoti</name>
    <dbReference type="NCBI Taxonomy" id="1616106"/>
    <lineage>
        <taxon>Bacteria</taxon>
        <taxon>Bacillati</taxon>
        <taxon>Actinomycetota</taxon>
        <taxon>Actinomycetes</taxon>
        <taxon>Mycobacteriales</taxon>
        <taxon>Nocardiaceae</taxon>
        <taxon>Nocardia</taxon>
    </lineage>
</organism>
<proteinExistence type="predicted"/>
<reference evidence="1" key="2">
    <citation type="submission" date="2020-09" db="EMBL/GenBank/DDBJ databases">
        <authorList>
            <person name="Sun Q."/>
            <person name="Zhou Y."/>
        </authorList>
    </citation>
    <scope>NUCLEOTIDE SEQUENCE</scope>
    <source>
        <strain evidence="1">CGMCC 4.7278</strain>
    </source>
</reference>
<dbReference type="Proteomes" id="UP000612956">
    <property type="component" value="Unassembled WGS sequence"/>
</dbReference>
<evidence type="ECO:0000313" key="2">
    <source>
        <dbReference type="Proteomes" id="UP000612956"/>
    </source>
</evidence>
<sequence>MAERQSTVNVPRALLERARKAVLIVRDAGNPSYSMARFTREAFTAKIAEIERVYNAGRAIVGESRPLKAGRPTNE</sequence>
<accession>A0A917QTZ1</accession>
<dbReference type="EMBL" id="BMMW01000007">
    <property type="protein sequence ID" value="GGK68579.1"/>
    <property type="molecule type" value="Genomic_DNA"/>
</dbReference>
<comment type="caution">
    <text evidence="1">The sequence shown here is derived from an EMBL/GenBank/DDBJ whole genome shotgun (WGS) entry which is preliminary data.</text>
</comment>
<keyword evidence="2" id="KW-1185">Reference proteome</keyword>